<proteinExistence type="predicted"/>
<dbReference type="SUPFAM" id="SSF53335">
    <property type="entry name" value="S-adenosyl-L-methionine-dependent methyltransferases"/>
    <property type="match status" value="1"/>
</dbReference>
<evidence type="ECO:0000259" key="2">
    <source>
        <dbReference type="Pfam" id="PF08242"/>
    </source>
</evidence>
<evidence type="ECO:0000313" key="3">
    <source>
        <dbReference type="EMBL" id="SAY44515.1"/>
    </source>
</evidence>
<dbReference type="AlphaFoldDB" id="A0A1C3HHL7"/>
<dbReference type="InterPro" id="IPR013217">
    <property type="entry name" value="Methyltransf_12"/>
</dbReference>
<dbReference type="PANTHER" id="PTHR43861:SF3">
    <property type="entry name" value="PUTATIVE (AFU_ORTHOLOGUE AFUA_2G14390)-RELATED"/>
    <property type="match status" value="1"/>
</dbReference>
<dbReference type="PANTHER" id="PTHR43861">
    <property type="entry name" value="TRANS-ACONITATE 2-METHYLTRANSFERASE-RELATED"/>
    <property type="match status" value="1"/>
</dbReference>
<evidence type="ECO:0000256" key="1">
    <source>
        <dbReference type="ARBA" id="ARBA00022679"/>
    </source>
</evidence>
<dbReference type="Gene3D" id="3.40.50.150">
    <property type="entry name" value="Vaccinia Virus protein VP39"/>
    <property type="match status" value="1"/>
</dbReference>
<dbReference type="Pfam" id="PF08242">
    <property type="entry name" value="Methyltransf_12"/>
    <property type="match status" value="1"/>
</dbReference>
<name>A0A1C3HHL7_SERMA</name>
<keyword evidence="1 3" id="KW-0808">Transferase</keyword>
<accession>A0A1C3HHL7</accession>
<feature type="domain" description="Methyltransferase type 12" evidence="2">
    <location>
        <begin position="52"/>
        <end position="146"/>
    </location>
</feature>
<protein>
    <submittedName>
        <fullName evidence="3">Mg-protoporphyrin IX methyl transferase</fullName>
    </submittedName>
</protein>
<sequence length="226" mass="24480">MQHQTDTRFPDAAAADYDRRILTLVPGYQFAQALLTATLAQTLPNDATLLLAGCGTGSELAALATANASWRFSAVEPSAGMLAAARAKAEAAGYAPRVSFQPTLLQQAPQTRHDAAVCSLVLHFIADDGAKLDFLQQLAQRLSPTAPLLLFDYQPEGLPVSHYQHWLQSAGHSAAQAQEVIERTRRNWHPMAAARSRLLLAESGFTAPQQLCGALGFQLSLLHRRR</sequence>
<dbReference type="InterPro" id="IPR029063">
    <property type="entry name" value="SAM-dependent_MTases_sf"/>
</dbReference>
<organism evidence="3">
    <name type="scientific">Serratia marcescens</name>
    <dbReference type="NCBI Taxonomy" id="615"/>
    <lineage>
        <taxon>Bacteria</taxon>
        <taxon>Pseudomonadati</taxon>
        <taxon>Pseudomonadota</taxon>
        <taxon>Gammaproteobacteria</taxon>
        <taxon>Enterobacterales</taxon>
        <taxon>Yersiniaceae</taxon>
        <taxon>Serratia</taxon>
    </lineage>
</organism>
<gene>
    <name evidence="3" type="ORF">PWN146_03225</name>
</gene>
<dbReference type="GO" id="GO:0016740">
    <property type="term" value="F:transferase activity"/>
    <property type="evidence" value="ECO:0007669"/>
    <property type="project" value="UniProtKB-KW"/>
</dbReference>
<dbReference type="EMBL" id="LT575490">
    <property type="protein sequence ID" value="SAY44515.1"/>
    <property type="molecule type" value="Genomic_DNA"/>
</dbReference>
<reference evidence="3" key="1">
    <citation type="submission" date="2016-05" db="EMBL/GenBank/DDBJ databases">
        <authorList>
            <person name="Cock P.J.A."/>
            <person name="Cock P.J.A."/>
        </authorList>
    </citation>
    <scope>NUCLEOTIDE SEQUENCE</scope>
    <source>
        <strain evidence="3">PWN146_assembly</strain>
    </source>
</reference>